<keyword evidence="3" id="KW-1185">Reference proteome</keyword>
<reference evidence="2" key="1">
    <citation type="submission" date="2022-12" db="EMBL/GenBank/DDBJ databases">
        <title>Draft genome sequence of the thermophilic strain Brevibacillus thermoruber HT42, isolated from Los Humeros, Puebla, Mexico, with biotechnological potential.</title>
        <authorList>
            <person name="Lara Sanchez J."/>
            <person name="Solis Palacios R."/>
            <person name="Bustos Baena A.S."/>
            <person name="Ruz Baez A.E."/>
            <person name="Espinosa Luna G."/>
            <person name="Oliart Ros R.M."/>
        </authorList>
    </citation>
    <scope>NUCLEOTIDE SEQUENCE</scope>
    <source>
        <strain evidence="2">HT42</strain>
    </source>
</reference>
<feature type="domain" description="Bypass of forespore C C-terminal" evidence="1">
    <location>
        <begin position="107"/>
        <end position="183"/>
    </location>
</feature>
<dbReference type="InterPro" id="IPR015050">
    <property type="entry name" value="BofC_C"/>
</dbReference>
<gene>
    <name evidence="2" type="ORF">O3V59_11685</name>
</gene>
<comment type="caution">
    <text evidence="2">The sequence shown here is derived from an EMBL/GenBank/DDBJ whole genome shotgun (WGS) entry which is preliminary data.</text>
</comment>
<sequence>MRRHWLFYMSWTAVFAVGLAGGIAVGEMIRGQNGSGFSWLAAEAGGSLDALDKPYQLVLARTYLCGVKDEEIKQVPHDQLAQALVTYSGWEIIASDPAKLILFKRENDLAPSCKANGYFGLSPDGVLTLFNGLPAEQQVVQTFYRIDTAKMETRLSKDELESLKRGIRVRDLAEYNSVLSTYSEFQADEADS</sequence>
<dbReference type="EMBL" id="JAPYYP010000012">
    <property type="protein sequence ID" value="MDA5109025.1"/>
    <property type="molecule type" value="Genomic_DNA"/>
</dbReference>
<accession>A0A9X3Z3X5</accession>
<dbReference type="Pfam" id="PF08955">
    <property type="entry name" value="BofC_C"/>
    <property type="match status" value="1"/>
</dbReference>
<name>A0A9X3Z3X5_9BACL</name>
<evidence type="ECO:0000313" key="2">
    <source>
        <dbReference type="EMBL" id="MDA5109025.1"/>
    </source>
</evidence>
<proteinExistence type="predicted"/>
<dbReference type="RefSeq" id="WP_271140168.1">
    <property type="nucleotide sequence ID" value="NZ_JAPYYP010000012.1"/>
</dbReference>
<evidence type="ECO:0000313" key="3">
    <source>
        <dbReference type="Proteomes" id="UP001151071"/>
    </source>
</evidence>
<protein>
    <submittedName>
        <fullName evidence="2">BofC C-terminal domain-containing protein</fullName>
    </submittedName>
</protein>
<dbReference type="Proteomes" id="UP001151071">
    <property type="component" value="Unassembled WGS sequence"/>
</dbReference>
<dbReference type="Gene3D" id="3.30.70.1740">
    <property type="entry name" value="Bypass-of-forespore C, C-terminal domain"/>
    <property type="match status" value="1"/>
</dbReference>
<evidence type="ECO:0000259" key="1">
    <source>
        <dbReference type="Pfam" id="PF08955"/>
    </source>
</evidence>
<organism evidence="2 3">
    <name type="scientific">Brevibacillus thermoruber</name>
    <dbReference type="NCBI Taxonomy" id="33942"/>
    <lineage>
        <taxon>Bacteria</taxon>
        <taxon>Bacillati</taxon>
        <taxon>Bacillota</taxon>
        <taxon>Bacilli</taxon>
        <taxon>Bacillales</taxon>
        <taxon>Paenibacillaceae</taxon>
        <taxon>Brevibacillus</taxon>
    </lineage>
</organism>
<dbReference type="AlphaFoldDB" id="A0A9X3Z3X5"/>
<dbReference type="InterPro" id="IPR038117">
    <property type="entry name" value="BofC_C_sf"/>
</dbReference>